<sequence>MDKNVKLLVESLFDDFDDIYDDDTDVEEVSSKIQKLNKISSLAECTSVDEINMYLYEKMLDTKEKEGEPLNTWLNSVGTYSFNKGYYKFSNKIFLSNTVADSPELMYRGKMTKFPAVYINVLFHMSVKDSVIWEISTRNVSQQAAKIITQFNKKNSEERDSNITNAILSTIQFAYKTDRLYEELTCTGKVYKVVDKDIQRMSKCLLTGNYTGFDAITKPEKMVARLAALFICAKKQGYSKMTLGFNDDILLRVITDYVPYKTSDNRRGDYIGVLRRLQKFPTLHLKDVIATYNEYINKF</sequence>
<keyword evidence="2" id="KW-1185">Reference proteome</keyword>
<organism evidence="1 2">
    <name type="scientific">phage Lak_Megaphage_RVC_JS4_GC31</name>
    <dbReference type="NCBI Taxonomy" id="3109228"/>
    <lineage>
        <taxon>Viruses</taxon>
        <taxon>Duplodnaviria</taxon>
        <taxon>Heunggongvirae</taxon>
        <taxon>Uroviricota</taxon>
        <taxon>Caudoviricetes</taxon>
        <taxon>Caudoviricetes code 15 clade</taxon>
    </lineage>
</organism>
<reference evidence="1 2" key="1">
    <citation type="submission" date="2023-11" db="EMBL/GenBank/DDBJ databases">
        <authorList>
            <person name="Cook R."/>
            <person name="Crisci M."/>
            <person name="Pye H."/>
            <person name="Adriaenssens E."/>
            <person name="Santini J."/>
        </authorList>
    </citation>
    <scope>NUCLEOTIDE SEQUENCE [LARGE SCALE GENOMIC DNA]</scope>
    <source>
        <strain evidence="1">Lak_Megaphage_RVC_JS4_GC31</strain>
    </source>
</reference>
<name>A0ABZ0Z4I9_9CAUD</name>
<dbReference type="EMBL" id="OR769222">
    <property type="protein sequence ID" value="WQJ52999.1"/>
    <property type="molecule type" value="Genomic_DNA"/>
</dbReference>
<proteinExistence type="predicted"/>
<evidence type="ECO:0000313" key="2">
    <source>
        <dbReference type="Proteomes" id="UP001349343"/>
    </source>
</evidence>
<evidence type="ECO:0000313" key="1">
    <source>
        <dbReference type="EMBL" id="WQJ52999.1"/>
    </source>
</evidence>
<protein>
    <submittedName>
        <fullName evidence="1">Uncharacterized protein</fullName>
    </submittedName>
</protein>
<accession>A0ABZ0Z4I9</accession>
<dbReference type="Proteomes" id="UP001349343">
    <property type="component" value="Segment"/>
</dbReference>